<evidence type="ECO:0000259" key="5">
    <source>
        <dbReference type="SMART" id="SM00642"/>
    </source>
</evidence>
<dbReference type="NCBIfam" id="TIGR02100">
    <property type="entry name" value="glgX_debranch"/>
    <property type="match status" value="1"/>
</dbReference>
<dbReference type="InterPro" id="IPR006047">
    <property type="entry name" value="GH13_cat_dom"/>
</dbReference>
<dbReference type="CDD" id="cd02856">
    <property type="entry name" value="E_set_GDE_Isoamylase_N"/>
    <property type="match status" value="1"/>
</dbReference>
<dbReference type="CDD" id="cd11326">
    <property type="entry name" value="AmyAc_Glg_debranch"/>
    <property type="match status" value="1"/>
</dbReference>
<sequence length="730" mass="80096">MPTREPIGDTTPSPTRPHAVALRSLDAPAAPGVTLVPGGAVFSVVSDRASSVELCLFDDRGVETRLPLVRHRGGTWCGRVDGVGPGQRYAYRANGPWSPEQGLRFNPAKLLMDPYARSIEGEVHWKPTVFGHTVDERFGGDGTVRDPRDSAPSMPRNVVIDDGFDWEDDRHPYVPWDRTLIYEAHVRGLTMTNPDVPPHLRGTYAGVAHPATITHLQRLGVTAIELLPVHASTSEPHLVQLGLSNYWGYNTLGFFAPQPGYAAASDPQGVIDEFKGMVKLLHRAGIEVILDVVYNHTAEQGAASGATLSWRGLDQASYYRLDARGQDVDVTGCGNTLDMTHETPYRMALDSLRYWVSEMHVDGFRFDLAVALGRERDDAFHPDHPFLLALRTDPVLSGVKLIAEPWDIGAHGWHTGEFPAPMADWNDKFRDAARTFWLRDVGADSAGHPGHGVAELATRISGSRDVFGSRCPMASVNYVTAHDGFPLADLTAYDRKHNGTNGEGNRDGSDNNLSWNFGVEGHSAAGDDLEALRRRAVRNLLATLLLSSGVPMLLGGDEFGRSQGGNNNAYCQDNEISWFDWRLQPWQRDLIDTTAFLSALRAAHPVLRQREFFPGDAIRGDELAALHWHGIDGELMTEHQWNDGSVRTMQVIFDGADVGDDLVLVVLHGSANPAPVVLPRAENGYSWELLWDSAVEKPADVPSSTVQPGSEYAMRAVSMAVFKSPSREEP</sequence>
<dbReference type="PANTHER" id="PTHR43002">
    <property type="entry name" value="GLYCOGEN DEBRANCHING ENZYME"/>
    <property type="match status" value="1"/>
</dbReference>
<feature type="domain" description="Glycosyl hydrolase family 13 catalytic" evidence="5">
    <location>
        <begin position="183"/>
        <end position="601"/>
    </location>
</feature>
<dbReference type="SUPFAM" id="SSF51445">
    <property type="entry name" value="(Trans)glycosidases"/>
    <property type="match status" value="1"/>
</dbReference>
<feature type="compositionally biased region" description="Basic and acidic residues" evidence="4">
    <location>
        <begin position="137"/>
        <end position="149"/>
    </location>
</feature>
<dbReference type="InterPro" id="IPR017853">
    <property type="entry name" value="GH"/>
</dbReference>
<dbReference type="Proteomes" id="UP000256253">
    <property type="component" value="Unassembled WGS sequence"/>
</dbReference>
<dbReference type="SUPFAM" id="SSF81296">
    <property type="entry name" value="E set domains"/>
    <property type="match status" value="1"/>
</dbReference>
<dbReference type="Gene3D" id="2.60.40.1180">
    <property type="entry name" value="Golgi alpha-mannosidase II"/>
    <property type="match status" value="1"/>
</dbReference>
<dbReference type="GO" id="GO:0004135">
    <property type="term" value="F:amylo-alpha-1,6-glucosidase activity"/>
    <property type="evidence" value="ECO:0007669"/>
    <property type="project" value="InterPro"/>
</dbReference>
<comment type="caution">
    <text evidence="6">The sequence shown here is derived from an EMBL/GenBank/DDBJ whole genome shotgun (WGS) entry which is preliminary data.</text>
</comment>
<evidence type="ECO:0000256" key="2">
    <source>
        <dbReference type="ARBA" id="ARBA00022801"/>
    </source>
</evidence>
<dbReference type="Pfam" id="PF02922">
    <property type="entry name" value="CBM_48"/>
    <property type="match status" value="1"/>
</dbReference>
<dbReference type="InterPro" id="IPR013780">
    <property type="entry name" value="Glyco_hydro_b"/>
</dbReference>
<name>A0A3D9UQM4_9MICO</name>
<evidence type="ECO:0000256" key="1">
    <source>
        <dbReference type="ARBA" id="ARBA00008061"/>
    </source>
</evidence>
<dbReference type="EMBL" id="QTUA01000001">
    <property type="protein sequence ID" value="REF31762.1"/>
    <property type="molecule type" value="Genomic_DNA"/>
</dbReference>
<dbReference type="AlphaFoldDB" id="A0A3D9UQM4"/>
<dbReference type="InterPro" id="IPR013783">
    <property type="entry name" value="Ig-like_fold"/>
</dbReference>
<dbReference type="Gene3D" id="2.60.40.10">
    <property type="entry name" value="Immunoglobulins"/>
    <property type="match status" value="1"/>
</dbReference>
<comment type="similarity">
    <text evidence="1">Belongs to the glycosyl hydrolase 13 family.</text>
</comment>
<dbReference type="GO" id="GO:0005980">
    <property type="term" value="P:glycogen catabolic process"/>
    <property type="evidence" value="ECO:0007669"/>
    <property type="project" value="InterPro"/>
</dbReference>
<protein>
    <submittedName>
        <fullName evidence="6">Glycogen operon protein</fullName>
    </submittedName>
</protein>
<accession>A0A3D9UQM4</accession>
<dbReference type="Pfam" id="PF00128">
    <property type="entry name" value="Alpha-amylase"/>
    <property type="match status" value="1"/>
</dbReference>
<dbReference type="SMART" id="SM00642">
    <property type="entry name" value="Aamy"/>
    <property type="match status" value="1"/>
</dbReference>
<evidence type="ECO:0000256" key="3">
    <source>
        <dbReference type="ARBA" id="ARBA00023295"/>
    </source>
</evidence>
<keyword evidence="2" id="KW-0378">Hydrolase</keyword>
<gene>
    <name evidence="6" type="ORF">DFJ65_2843</name>
</gene>
<dbReference type="InterPro" id="IPR004193">
    <property type="entry name" value="Glyco_hydro_13_N"/>
</dbReference>
<reference evidence="6 7" key="1">
    <citation type="submission" date="2018-08" db="EMBL/GenBank/DDBJ databases">
        <title>Sequencing the genomes of 1000 actinobacteria strains.</title>
        <authorList>
            <person name="Klenk H.-P."/>
        </authorList>
    </citation>
    <scope>NUCLEOTIDE SEQUENCE [LARGE SCALE GENOMIC DNA]</scope>
    <source>
        <strain evidence="6 7">DSM 22967</strain>
    </source>
</reference>
<dbReference type="RefSeq" id="WP_115923554.1">
    <property type="nucleotide sequence ID" value="NZ_QTUA01000001.1"/>
</dbReference>
<keyword evidence="7" id="KW-1185">Reference proteome</keyword>
<dbReference type="SUPFAM" id="SSF51011">
    <property type="entry name" value="Glycosyl hydrolase domain"/>
    <property type="match status" value="1"/>
</dbReference>
<organism evidence="6 7">
    <name type="scientific">Calidifontibacter indicus</name>
    <dbReference type="NCBI Taxonomy" id="419650"/>
    <lineage>
        <taxon>Bacteria</taxon>
        <taxon>Bacillati</taxon>
        <taxon>Actinomycetota</taxon>
        <taxon>Actinomycetes</taxon>
        <taxon>Micrococcales</taxon>
        <taxon>Dermacoccaceae</taxon>
        <taxon>Calidifontibacter</taxon>
    </lineage>
</organism>
<dbReference type="Gene3D" id="3.20.20.80">
    <property type="entry name" value="Glycosidases"/>
    <property type="match status" value="1"/>
</dbReference>
<proteinExistence type="inferred from homology"/>
<feature type="region of interest" description="Disordered" evidence="4">
    <location>
        <begin position="137"/>
        <end position="156"/>
    </location>
</feature>
<dbReference type="OrthoDB" id="3236218at2"/>
<evidence type="ECO:0000313" key="6">
    <source>
        <dbReference type="EMBL" id="REF31762.1"/>
    </source>
</evidence>
<dbReference type="InterPro" id="IPR011837">
    <property type="entry name" value="Glycogen_debranch_GlgX"/>
</dbReference>
<keyword evidence="3" id="KW-0326">Glycosidase</keyword>
<dbReference type="InterPro" id="IPR044505">
    <property type="entry name" value="GlgX_Isoamylase_N_E_set"/>
</dbReference>
<dbReference type="InterPro" id="IPR014756">
    <property type="entry name" value="Ig_E-set"/>
</dbReference>
<evidence type="ECO:0000313" key="7">
    <source>
        <dbReference type="Proteomes" id="UP000256253"/>
    </source>
</evidence>
<evidence type="ECO:0000256" key="4">
    <source>
        <dbReference type="SAM" id="MobiDB-lite"/>
    </source>
</evidence>